<keyword evidence="7" id="KW-0444">Lipid biosynthesis</keyword>
<evidence type="ECO:0000313" key="15">
    <source>
        <dbReference type="Proteomes" id="UP000284220"/>
    </source>
</evidence>
<dbReference type="PANTHER" id="PTHR12358">
    <property type="entry name" value="SPHINGOSINE KINASE"/>
    <property type="match status" value="1"/>
</dbReference>
<keyword evidence="8" id="KW-1208">Phospholipid metabolism</keyword>
<reference evidence="14 15" key="2">
    <citation type="submission" date="2018-08" db="EMBL/GenBank/DDBJ databases">
        <title>A genome reference for cultivated species of the human gut microbiota.</title>
        <authorList>
            <person name="Zou Y."/>
            <person name="Xue W."/>
            <person name="Luo G."/>
        </authorList>
    </citation>
    <scope>NUCLEOTIDE SEQUENCE [LARGE SCALE GENOMIC DNA]</scope>
    <source>
        <strain evidence="12 15">AM22-9LB</strain>
        <strain evidence="11 14">OM06-11AA</strain>
    </source>
</reference>
<evidence type="ECO:0000313" key="12">
    <source>
        <dbReference type="EMBL" id="RHG17825.1"/>
    </source>
</evidence>
<organism evidence="10 13">
    <name type="scientific">Blautia obeum</name>
    <dbReference type="NCBI Taxonomy" id="40520"/>
    <lineage>
        <taxon>Bacteria</taxon>
        <taxon>Bacillati</taxon>
        <taxon>Bacillota</taxon>
        <taxon>Clostridia</taxon>
        <taxon>Lachnospirales</taxon>
        <taxon>Lachnospiraceae</taxon>
        <taxon>Blautia</taxon>
    </lineage>
</organism>
<dbReference type="EMBL" id="CYZD01000012">
    <property type="protein sequence ID" value="CUO46913.1"/>
    <property type="molecule type" value="Genomic_DNA"/>
</dbReference>
<keyword evidence="7" id="KW-0443">Lipid metabolism</keyword>
<evidence type="ECO:0000256" key="2">
    <source>
        <dbReference type="ARBA" id="ARBA00005983"/>
    </source>
</evidence>
<evidence type="ECO:0000256" key="7">
    <source>
        <dbReference type="ARBA" id="ARBA00023209"/>
    </source>
</evidence>
<keyword evidence="4" id="KW-0547">Nucleotide-binding</keyword>
<dbReference type="EMBL" id="QRHZ01000003">
    <property type="protein sequence ID" value="RHG17825.1"/>
    <property type="molecule type" value="Genomic_DNA"/>
</dbReference>
<dbReference type="Gene3D" id="3.40.50.10330">
    <property type="entry name" value="Probable inorganic polyphosphate/atp-NAD kinase, domain 1"/>
    <property type="match status" value="1"/>
</dbReference>
<dbReference type="InterPro" id="IPR005218">
    <property type="entry name" value="Diacylglycerol/lipid_kinase"/>
</dbReference>
<dbReference type="NCBIfam" id="TIGR00147">
    <property type="entry name" value="YegS/Rv2252/BmrU family lipid kinase"/>
    <property type="match status" value="1"/>
</dbReference>
<dbReference type="GO" id="GO:0008654">
    <property type="term" value="P:phospholipid biosynthetic process"/>
    <property type="evidence" value="ECO:0007669"/>
    <property type="project" value="UniProtKB-KW"/>
</dbReference>
<dbReference type="Pfam" id="PF19279">
    <property type="entry name" value="YegS_C"/>
    <property type="match status" value="1"/>
</dbReference>
<dbReference type="PANTHER" id="PTHR12358:SF54">
    <property type="entry name" value="SPHINGOSINE KINASE RELATED PROTEIN"/>
    <property type="match status" value="1"/>
</dbReference>
<dbReference type="Proteomes" id="UP000095409">
    <property type="component" value="Unassembled WGS sequence"/>
</dbReference>
<evidence type="ECO:0000313" key="11">
    <source>
        <dbReference type="EMBL" id="RGN03307.1"/>
    </source>
</evidence>
<protein>
    <submittedName>
        <fullName evidence="11">Diacylglycerol kinase family lipid kinase</fullName>
    </submittedName>
    <submittedName>
        <fullName evidence="10">Putative lipid kinase YtlR</fullName>
        <ecNumber evidence="10">2.7.1.-</ecNumber>
    </submittedName>
</protein>
<keyword evidence="6" id="KW-0067">ATP-binding</keyword>
<keyword evidence="7" id="KW-0594">Phospholipid biosynthesis</keyword>
<dbReference type="Proteomes" id="UP000284220">
    <property type="component" value="Unassembled WGS sequence"/>
</dbReference>
<dbReference type="InterPro" id="IPR001206">
    <property type="entry name" value="Diacylglycerol_kinase_cat_dom"/>
</dbReference>
<evidence type="ECO:0000313" key="10">
    <source>
        <dbReference type="EMBL" id="CUO46913.1"/>
    </source>
</evidence>
<evidence type="ECO:0000259" key="9">
    <source>
        <dbReference type="PROSITE" id="PS50146"/>
    </source>
</evidence>
<evidence type="ECO:0000256" key="8">
    <source>
        <dbReference type="ARBA" id="ARBA00023264"/>
    </source>
</evidence>
<dbReference type="EMBL" id="QSUB01000006">
    <property type="protein sequence ID" value="RGN03307.1"/>
    <property type="molecule type" value="Genomic_DNA"/>
</dbReference>
<accession>A0A174F9L5</accession>
<keyword evidence="5 10" id="KW-0418">Kinase</keyword>
<gene>
    <name evidence="10" type="primary">ytlR</name>
    <name evidence="12" type="ORF">DW272_07265</name>
    <name evidence="11" type="ORF">DXB81_12805</name>
    <name evidence="10" type="ORF">ERS852394_02261</name>
</gene>
<evidence type="ECO:0000256" key="6">
    <source>
        <dbReference type="ARBA" id="ARBA00022840"/>
    </source>
</evidence>
<evidence type="ECO:0000256" key="1">
    <source>
        <dbReference type="ARBA" id="ARBA00001946"/>
    </source>
</evidence>
<evidence type="ECO:0000313" key="13">
    <source>
        <dbReference type="Proteomes" id="UP000095409"/>
    </source>
</evidence>
<sequence length="307" mass="34153">MYYFIINPNSRSGKGALIWRDLENILRERNIKYQTFFTEYKGHAVKLSASITASIPEDSQIKLIAVGGDGTIQEVLSGVKDISRVIFGYIPTGSGNDFCRSMKLPQDPMKALELILSDKRPHLMDVPHISCGSSSSRFAISCGIGFDAAVCHEVGVTPMKKILNKIGLGKLVYLFVALKQLLFLKPSSMTLLMDDNKKEEFSKVYFTAVMNQKYEGGGFKFCPDASPSDGYLDVIVVDSLSKPKVLCCLPTAFFGKHTHFNGIHIFRCKKIDIHSEFRLAVHKDGESAGLLHDFSVCMEPKQIHMIS</sequence>
<feature type="domain" description="DAGKc" evidence="9">
    <location>
        <begin position="1"/>
        <end position="133"/>
    </location>
</feature>
<evidence type="ECO:0000256" key="5">
    <source>
        <dbReference type="ARBA" id="ARBA00022777"/>
    </source>
</evidence>
<evidence type="ECO:0000256" key="3">
    <source>
        <dbReference type="ARBA" id="ARBA00022679"/>
    </source>
</evidence>
<dbReference type="SUPFAM" id="SSF111331">
    <property type="entry name" value="NAD kinase/diacylglycerol kinase-like"/>
    <property type="match status" value="1"/>
</dbReference>
<keyword evidence="3 10" id="KW-0808">Transferase</keyword>
<dbReference type="PROSITE" id="PS50146">
    <property type="entry name" value="DAGK"/>
    <property type="match status" value="1"/>
</dbReference>
<dbReference type="GO" id="GO:0005524">
    <property type="term" value="F:ATP binding"/>
    <property type="evidence" value="ECO:0007669"/>
    <property type="project" value="UniProtKB-KW"/>
</dbReference>
<evidence type="ECO:0000256" key="4">
    <source>
        <dbReference type="ARBA" id="ARBA00022741"/>
    </source>
</evidence>
<name>A0A174F9L5_9FIRM</name>
<dbReference type="SMART" id="SM00046">
    <property type="entry name" value="DAGKc"/>
    <property type="match status" value="1"/>
</dbReference>
<dbReference type="AlphaFoldDB" id="A0A174F9L5"/>
<dbReference type="EC" id="2.7.1.-" evidence="10"/>
<dbReference type="InterPro" id="IPR016064">
    <property type="entry name" value="NAD/diacylglycerol_kinase_sf"/>
</dbReference>
<dbReference type="GO" id="GO:0016301">
    <property type="term" value="F:kinase activity"/>
    <property type="evidence" value="ECO:0007669"/>
    <property type="project" value="UniProtKB-KW"/>
</dbReference>
<dbReference type="Pfam" id="PF00781">
    <property type="entry name" value="DAGK_cat"/>
    <property type="match status" value="1"/>
</dbReference>
<evidence type="ECO:0000313" key="14">
    <source>
        <dbReference type="Proteomes" id="UP000261222"/>
    </source>
</evidence>
<reference evidence="10 13" key="1">
    <citation type="submission" date="2015-09" db="EMBL/GenBank/DDBJ databases">
        <authorList>
            <consortium name="Pathogen Informatics"/>
        </authorList>
    </citation>
    <scope>NUCLEOTIDE SEQUENCE [LARGE SCALE GENOMIC DNA]</scope>
    <source>
        <strain evidence="10 13">2789STDY5608837</strain>
    </source>
</reference>
<dbReference type="InterPro" id="IPR050187">
    <property type="entry name" value="Lipid_Phosphate_FormReg"/>
</dbReference>
<proteinExistence type="inferred from homology"/>
<comment type="cofactor">
    <cofactor evidence="1">
        <name>Mg(2+)</name>
        <dbReference type="ChEBI" id="CHEBI:18420"/>
    </cofactor>
</comment>
<dbReference type="InterPro" id="IPR017438">
    <property type="entry name" value="ATP-NAD_kinase_N"/>
</dbReference>
<comment type="similarity">
    <text evidence="2">Belongs to the diacylglycerol/lipid kinase family.</text>
</comment>
<dbReference type="RefSeq" id="WP_055066349.1">
    <property type="nucleotide sequence ID" value="NZ_CYZD01000012.1"/>
</dbReference>
<dbReference type="Gene3D" id="2.60.200.40">
    <property type="match status" value="1"/>
</dbReference>
<dbReference type="Proteomes" id="UP000261222">
    <property type="component" value="Unassembled WGS sequence"/>
</dbReference>
<dbReference type="InterPro" id="IPR045540">
    <property type="entry name" value="YegS/DAGK_C"/>
</dbReference>